<protein>
    <submittedName>
        <fullName evidence="2">Uncharacterized protein</fullName>
    </submittedName>
</protein>
<comment type="caution">
    <text evidence="2">The sequence shown here is derived from an EMBL/GenBank/DDBJ whole genome shotgun (WGS) entry which is preliminary data.</text>
</comment>
<reference evidence="2" key="1">
    <citation type="submission" date="2022-05" db="EMBL/GenBank/DDBJ databases">
        <authorList>
            <person name="Colautti A."/>
            <person name="Iacumin L."/>
        </authorList>
    </citation>
    <scope>NUCLEOTIDE SEQUENCE</scope>
    <source>
        <strain evidence="2">SK 55</strain>
    </source>
</reference>
<accession>A0A9X3LJG1</accession>
<name>A0A9X3LJG1_9BACL</name>
<sequence length="78" mass="8989">MKKLMIILLAFATVALTFSLIPFLLNYPYSNSENSGPANFWELINMMAYEHKFLLPGIIALFAGLILFYKHKKYEDTP</sequence>
<organism evidence="2 3">
    <name type="scientific">Paenisporosarcina quisquiliarum</name>
    <dbReference type="NCBI Taxonomy" id="365346"/>
    <lineage>
        <taxon>Bacteria</taxon>
        <taxon>Bacillati</taxon>
        <taxon>Bacillota</taxon>
        <taxon>Bacilli</taxon>
        <taxon>Bacillales</taxon>
        <taxon>Caryophanaceae</taxon>
        <taxon>Paenisporosarcina</taxon>
    </lineage>
</organism>
<keyword evidence="1" id="KW-0472">Membrane</keyword>
<evidence type="ECO:0000256" key="1">
    <source>
        <dbReference type="SAM" id="Phobius"/>
    </source>
</evidence>
<evidence type="ECO:0000313" key="2">
    <source>
        <dbReference type="EMBL" id="MCZ8537609.1"/>
    </source>
</evidence>
<proteinExistence type="predicted"/>
<dbReference type="Proteomes" id="UP001152173">
    <property type="component" value="Unassembled WGS sequence"/>
</dbReference>
<dbReference type="AlphaFoldDB" id="A0A9X3LJG1"/>
<dbReference type="EMBL" id="JAMKBJ010000008">
    <property type="protein sequence ID" value="MCZ8537609.1"/>
    <property type="molecule type" value="Genomic_DNA"/>
</dbReference>
<keyword evidence="1" id="KW-0812">Transmembrane</keyword>
<keyword evidence="3" id="KW-1185">Reference proteome</keyword>
<gene>
    <name evidence="2" type="ORF">M9R32_10485</name>
</gene>
<feature type="transmembrane region" description="Helical" evidence="1">
    <location>
        <begin position="53"/>
        <end position="69"/>
    </location>
</feature>
<dbReference type="RefSeq" id="WP_269926703.1">
    <property type="nucleotide sequence ID" value="NZ_JAMKBJ010000008.1"/>
</dbReference>
<keyword evidence="1" id="KW-1133">Transmembrane helix</keyword>
<evidence type="ECO:0000313" key="3">
    <source>
        <dbReference type="Proteomes" id="UP001152173"/>
    </source>
</evidence>